<keyword evidence="1" id="KW-0238">DNA-binding</keyword>
<evidence type="ECO:0000313" key="4">
    <source>
        <dbReference type="EMBL" id="MFD2921596.1"/>
    </source>
</evidence>
<evidence type="ECO:0000256" key="1">
    <source>
        <dbReference type="ARBA" id="ARBA00023125"/>
    </source>
</evidence>
<feature type="modified residue" description="4-aspartylphosphate" evidence="2">
    <location>
        <position position="59"/>
    </location>
</feature>
<dbReference type="Proteomes" id="UP001597511">
    <property type="component" value="Unassembled WGS sequence"/>
</dbReference>
<protein>
    <submittedName>
        <fullName evidence="4">Response regulator transcription factor</fullName>
    </submittedName>
</protein>
<dbReference type="InterPro" id="IPR039420">
    <property type="entry name" value="WalR-like"/>
</dbReference>
<sequence length="139" mass="15251">MTTVAPIRIVLADDHDLMRTTIEEILSQQNHLQVVASCKNGEHAIEQTLLLQPHFLLVDVVMKQVNGLEVAKRIKEALPDTKIIAFSSHNNPAYAQAFLDLGANGFLTKTSIAAELLIAIQAVNNGSRYLCSEIKASMQ</sequence>
<dbReference type="InterPro" id="IPR011006">
    <property type="entry name" value="CheY-like_superfamily"/>
</dbReference>
<name>A0ABW6A9L1_9BACT</name>
<dbReference type="PANTHER" id="PTHR43214">
    <property type="entry name" value="TWO-COMPONENT RESPONSE REGULATOR"/>
    <property type="match status" value="1"/>
</dbReference>
<dbReference type="EMBL" id="JBHUOZ010000003">
    <property type="protein sequence ID" value="MFD2921596.1"/>
    <property type="molecule type" value="Genomic_DNA"/>
</dbReference>
<proteinExistence type="predicted"/>
<keyword evidence="2" id="KW-0597">Phosphoprotein</keyword>
<comment type="caution">
    <text evidence="4">The sequence shown here is derived from an EMBL/GenBank/DDBJ whole genome shotgun (WGS) entry which is preliminary data.</text>
</comment>
<keyword evidence="5" id="KW-1185">Reference proteome</keyword>
<dbReference type="RefSeq" id="WP_386102213.1">
    <property type="nucleotide sequence ID" value="NZ_JBHUOZ010000003.1"/>
</dbReference>
<feature type="domain" description="Response regulatory" evidence="3">
    <location>
        <begin position="8"/>
        <end position="124"/>
    </location>
</feature>
<evidence type="ECO:0000259" key="3">
    <source>
        <dbReference type="PROSITE" id="PS50110"/>
    </source>
</evidence>
<dbReference type="SUPFAM" id="SSF52172">
    <property type="entry name" value="CheY-like"/>
    <property type="match status" value="1"/>
</dbReference>
<dbReference type="CDD" id="cd17535">
    <property type="entry name" value="REC_NarL-like"/>
    <property type="match status" value="1"/>
</dbReference>
<evidence type="ECO:0000256" key="2">
    <source>
        <dbReference type="PROSITE-ProRule" id="PRU00169"/>
    </source>
</evidence>
<dbReference type="PROSITE" id="PS50110">
    <property type="entry name" value="RESPONSE_REGULATORY"/>
    <property type="match status" value="1"/>
</dbReference>
<dbReference type="PANTHER" id="PTHR43214:SF43">
    <property type="entry name" value="TWO-COMPONENT RESPONSE REGULATOR"/>
    <property type="match status" value="1"/>
</dbReference>
<gene>
    <name evidence="4" type="ORF">ACFS6H_17895</name>
</gene>
<organism evidence="4 5">
    <name type="scientific">Terrimonas rubra</name>
    <dbReference type="NCBI Taxonomy" id="1035890"/>
    <lineage>
        <taxon>Bacteria</taxon>
        <taxon>Pseudomonadati</taxon>
        <taxon>Bacteroidota</taxon>
        <taxon>Chitinophagia</taxon>
        <taxon>Chitinophagales</taxon>
        <taxon>Chitinophagaceae</taxon>
        <taxon>Terrimonas</taxon>
    </lineage>
</organism>
<dbReference type="InterPro" id="IPR058245">
    <property type="entry name" value="NreC/VraR/RcsB-like_REC"/>
</dbReference>
<accession>A0ABW6A9L1</accession>
<evidence type="ECO:0000313" key="5">
    <source>
        <dbReference type="Proteomes" id="UP001597511"/>
    </source>
</evidence>
<dbReference type="SMART" id="SM00448">
    <property type="entry name" value="REC"/>
    <property type="match status" value="1"/>
</dbReference>
<reference evidence="5" key="1">
    <citation type="journal article" date="2019" name="Int. J. Syst. Evol. Microbiol.">
        <title>The Global Catalogue of Microorganisms (GCM) 10K type strain sequencing project: providing services to taxonomists for standard genome sequencing and annotation.</title>
        <authorList>
            <consortium name="The Broad Institute Genomics Platform"/>
            <consortium name="The Broad Institute Genome Sequencing Center for Infectious Disease"/>
            <person name="Wu L."/>
            <person name="Ma J."/>
        </authorList>
    </citation>
    <scope>NUCLEOTIDE SEQUENCE [LARGE SCALE GENOMIC DNA]</scope>
    <source>
        <strain evidence="5">KCTC 23299</strain>
    </source>
</reference>
<dbReference type="Pfam" id="PF00072">
    <property type="entry name" value="Response_reg"/>
    <property type="match status" value="1"/>
</dbReference>
<dbReference type="Gene3D" id="3.40.50.2300">
    <property type="match status" value="1"/>
</dbReference>
<dbReference type="InterPro" id="IPR001789">
    <property type="entry name" value="Sig_transdc_resp-reg_receiver"/>
</dbReference>